<gene>
    <name evidence="1" type="ORF">MM415B01796_0017</name>
</gene>
<evidence type="ECO:0000313" key="1">
    <source>
        <dbReference type="EMBL" id="QJA56761.1"/>
    </source>
</evidence>
<organism evidence="1">
    <name type="scientific">viral metagenome</name>
    <dbReference type="NCBI Taxonomy" id="1070528"/>
    <lineage>
        <taxon>unclassified sequences</taxon>
        <taxon>metagenomes</taxon>
        <taxon>organismal metagenomes</taxon>
    </lineage>
</organism>
<sequence length="103" mass="12151">MMAKKVCDRTMLELLVLAARKYDEISEGRAVELLGWSRDKIREQMPKRVGQMKHGSLIEALDIMDTHGRRNPEGNSIMLWEREWDQLRSILLSFEQEVKDYDD</sequence>
<dbReference type="AlphaFoldDB" id="A0A6M3IH75"/>
<accession>A0A6M3IH75</accession>
<protein>
    <submittedName>
        <fullName evidence="1">Uncharacterized protein</fullName>
    </submittedName>
</protein>
<proteinExistence type="predicted"/>
<name>A0A6M3IH75_9ZZZZ</name>
<dbReference type="EMBL" id="MT141237">
    <property type="protein sequence ID" value="QJA56761.1"/>
    <property type="molecule type" value="Genomic_DNA"/>
</dbReference>
<reference evidence="1" key="1">
    <citation type="submission" date="2020-03" db="EMBL/GenBank/DDBJ databases">
        <title>The deep terrestrial virosphere.</title>
        <authorList>
            <person name="Holmfeldt K."/>
            <person name="Nilsson E."/>
            <person name="Simone D."/>
            <person name="Lopez-Fernandez M."/>
            <person name="Wu X."/>
            <person name="de Brujin I."/>
            <person name="Lundin D."/>
            <person name="Andersson A."/>
            <person name="Bertilsson S."/>
            <person name="Dopson M."/>
        </authorList>
    </citation>
    <scope>NUCLEOTIDE SEQUENCE</scope>
    <source>
        <strain evidence="1">MM415B01796</strain>
    </source>
</reference>